<gene>
    <name evidence="2" type="ORF">GYA27_02485</name>
</gene>
<sequence length="357" mass="40110">MPVKAARKKGAVKLKTKKNYTKKRIKRVLYVLALTFGAFLILSGYSVYKLIDRNLASALTPGEVTFDENTYPTVLYVIAENLSDTPIKIQKLQFKIFDIEGERVFTYEIPLDYEIDMPGRLGLEKLSNIFLVSELNDSEETDTLESGINTLETSLLPIFGLKAERYVVVDYKSAEHTDKFWGTGELSNLIDKEFISNMSTHLRSNFSVKEFLKIASFIRTLPSDRLIDNPYLNNYIMDTEVIDQEVRELMSLSPISREGYSVAILNAAGKAGFAAFGARVVANNGGRVVAVNNSDEDIKQSVLITDLQDSISTRKYASIFGIENVLTKSKAREFFRDTEIDRADIVVVLGFDLAETL</sequence>
<keyword evidence="1" id="KW-1133">Transmembrane helix</keyword>
<protein>
    <recommendedName>
        <fullName evidence="4">LytR/CpsA/Psr regulator C-terminal domain-containing protein</fullName>
    </recommendedName>
</protein>
<accession>A0A7X9DKA4</accession>
<organism evidence="2 3">
    <name type="scientific">candidate division WWE3 bacterium</name>
    <dbReference type="NCBI Taxonomy" id="2053526"/>
    <lineage>
        <taxon>Bacteria</taxon>
        <taxon>Katanobacteria</taxon>
    </lineage>
</organism>
<evidence type="ECO:0008006" key="4">
    <source>
        <dbReference type="Google" id="ProtNLM"/>
    </source>
</evidence>
<feature type="transmembrane region" description="Helical" evidence="1">
    <location>
        <begin position="28"/>
        <end position="48"/>
    </location>
</feature>
<keyword evidence="1" id="KW-0472">Membrane</keyword>
<evidence type="ECO:0000313" key="3">
    <source>
        <dbReference type="Proteomes" id="UP000526033"/>
    </source>
</evidence>
<dbReference type="AlphaFoldDB" id="A0A7X9DKA4"/>
<reference evidence="2 3" key="1">
    <citation type="journal article" date="2020" name="Biotechnol. Biofuels">
        <title>New insights from the biogas microbiome by comprehensive genome-resolved metagenomics of nearly 1600 species originating from multiple anaerobic digesters.</title>
        <authorList>
            <person name="Campanaro S."/>
            <person name="Treu L."/>
            <person name="Rodriguez-R L.M."/>
            <person name="Kovalovszki A."/>
            <person name="Ziels R.M."/>
            <person name="Maus I."/>
            <person name="Zhu X."/>
            <person name="Kougias P.G."/>
            <person name="Basile A."/>
            <person name="Luo G."/>
            <person name="Schluter A."/>
            <person name="Konstantinidis K.T."/>
            <person name="Angelidaki I."/>
        </authorList>
    </citation>
    <scope>NUCLEOTIDE SEQUENCE [LARGE SCALE GENOMIC DNA]</scope>
    <source>
        <strain evidence="2">AS27yjCOA_165</strain>
    </source>
</reference>
<keyword evidence="1" id="KW-0812">Transmembrane</keyword>
<dbReference type="EMBL" id="JAAZNL010000025">
    <property type="protein sequence ID" value="NMB70046.1"/>
    <property type="molecule type" value="Genomic_DNA"/>
</dbReference>
<dbReference type="Proteomes" id="UP000526033">
    <property type="component" value="Unassembled WGS sequence"/>
</dbReference>
<evidence type="ECO:0000256" key="1">
    <source>
        <dbReference type="SAM" id="Phobius"/>
    </source>
</evidence>
<evidence type="ECO:0000313" key="2">
    <source>
        <dbReference type="EMBL" id="NMB70046.1"/>
    </source>
</evidence>
<name>A0A7X9DKA4_UNCKA</name>
<proteinExistence type="predicted"/>
<comment type="caution">
    <text evidence="2">The sequence shown here is derived from an EMBL/GenBank/DDBJ whole genome shotgun (WGS) entry which is preliminary data.</text>
</comment>